<dbReference type="PROSITE" id="PS50994">
    <property type="entry name" value="INTEGRASE"/>
    <property type="match status" value="1"/>
</dbReference>
<dbReference type="GO" id="GO:0015074">
    <property type="term" value="P:DNA integration"/>
    <property type="evidence" value="ECO:0007669"/>
    <property type="project" value="InterPro"/>
</dbReference>
<proteinExistence type="predicted"/>
<dbReference type="GO" id="GO:0003676">
    <property type="term" value="F:nucleic acid binding"/>
    <property type="evidence" value="ECO:0007669"/>
    <property type="project" value="InterPro"/>
</dbReference>
<accession>A0A1G2QI65</accession>
<name>A0A1G2QI65_9BACT</name>
<dbReference type="Gene3D" id="3.30.420.10">
    <property type="entry name" value="Ribonuclease H-like superfamily/Ribonuclease H"/>
    <property type="match status" value="1"/>
</dbReference>
<protein>
    <recommendedName>
        <fullName evidence="1">Integrase catalytic domain-containing protein</fullName>
    </recommendedName>
</protein>
<reference evidence="2 3" key="1">
    <citation type="journal article" date="2016" name="Nat. Commun.">
        <title>Thousands of microbial genomes shed light on interconnected biogeochemical processes in an aquifer system.</title>
        <authorList>
            <person name="Anantharaman K."/>
            <person name="Brown C.T."/>
            <person name="Hug L.A."/>
            <person name="Sharon I."/>
            <person name="Castelle C.J."/>
            <person name="Probst A.J."/>
            <person name="Thomas B.C."/>
            <person name="Singh A."/>
            <person name="Wilkins M.J."/>
            <person name="Karaoz U."/>
            <person name="Brodie E.L."/>
            <person name="Williams K.H."/>
            <person name="Hubbard S.S."/>
            <person name="Banfield J.F."/>
        </authorList>
    </citation>
    <scope>NUCLEOTIDE SEQUENCE [LARGE SCALE GENOMIC DNA]</scope>
</reference>
<dbReference type="InterPro" id="IPR001584">
    <property type="entry name" value="Integrase_cat-core"/>
</dbReference>
<organism evidence="2 3">
    <name type="scientific">Candidatus Vogelbacteria bacterium RIFOXYD1_FULL_51_18</name>
    <dbReference type="NCBI Taxonomy" id="1802440"/>
    <lineage>
        <taxon>Bacteria</taxon>
        <taxon>Candidatus Vogeliibacteriota</taxon>
    </lineage>
</organism>
<sequence>MNINMNDSNIVSLRQVEETILSRVAPAFSFESHEKAYAWISEVLNRFGYHEKGRTKKEKISIRRYIKRFTTYSKSQITRLVKEKKKTGTLKYGKGKKRHQFKKIYTPEDARLLSEADNAYRRMSGMAMRKVFEDEFKIYGKNEYEHLAKISHGHFYRLRNSDTYKENALSVGRTISVARPIGIRKKPQPGGLPGYVRADTVHQGDLEGVKGVYHVNLVDEVTQWEILFCVDSITEISMAYVLAEALRFFPFVIFGFHSDNGGENINGSVSEVLQKLFIEQTKSRSGKCNDNALIESKNGSVVRKHMGHWHIPKYEARKINGFYRDCFNEFLNFHRMCACPTTVVGENGKKKKIYEKTMTPCQKLLSIPEVEKYLREDVTIASLQEKMLRASHIEYAKIMHEAKQKLFAAIKKC</sequence>
<dbReference type="EMBL" id="MHTL01000018">
    <property type="protein sequence ID" value="OHA60043.1"/>
    <property type="molecule type" value="Genomic_DNA"/>
</dbReference>
<dbReference type="SUPFAM" id="SSF53098">
    <property type="entry name" value="Ribonuclease H-like"/>
    <property type="match status" value="1"/>
</dbReference>
<dbReference type="InterPro" id="IPR012337">
    <property type="entry name" value="RNaseH-like_sf"/>
</dbReference>
<dbReference type="AlphaFoldDB" id="A0A1G2QI65"/>
<comment type="caution">
    <text evidence="2">The sequence shown here is derived from an EMBL/GenBank/DDBJ whole genome shotgun (WGS) entry which is preliminary data.</text>
</comment>
<feature type="domain" description="Integrase catalytic" evidence="1">
    <location>
        <begin position="185"/>
        <end position="301"/>
    </location>
</feature>
<evidence type="ECO:0000313" key="3">
    <source>
        <dbReference type="Proteomes" id="UP000177090"/>
    </source>
</evidence>
<dbReference type="STRING" id="1802440.A2569_01800"/>
<gene>
    <name evidence="2" type="ORF">A2569_01800</name>
</gene>
<evidence type="ECO:0000259" key="1">
    <source>
        <dbReference type="PROSITE" id="PS50994"/>
    </source>
</evidence>
<evidence type="ECO:0000313" key="2">
    <source>
        <dbReference type="EMBL" id="OHA60043.1"/>
    </source>
</evidence>
<dbReference type="InterPro" id="IPR036397">
    <property type="entry name" value="RNaseH_sf"/>
</dbReference>
<dbReference type="Proteomes" id="UP000177090">
    <property type="component" value="Unassembled WGS sequence"/>
</dbReference>